<keyword evidence="1" id="KW-0472">Membrane</keyword>
<keyword evidence="1" id="KW-1133">Transmembrane helix</keyword>
<evidence type="ECO:0000256" key="1">
    <source>
        <dbReference type="SAM" id="Phobius"/>
    </source>
</evidence>
<name>A0A6C0J111_9ZZZZ</name>
<keyword evidence="1" id="KW-0812">Transmembrane</keyword>
<dbReference type="AlphaFoldDB" id="A0A6C0J111"/>
<organism evidence="2">
    <name type="scientific">viral metagenome</name>
    <dbReference type="NCBI Taxonomy" id="1070528"/>
    <lineage>
        <taxon>unclassified sequences</taxon>
        <taxon>metagenomes</taxon>
        <taxon>organismal metagenomes</taxon>
    </lineage>
</organism>
<evidence type="ECO:0000313" key="2">
    <source>
        <dbReference type="EMBL" id="QHT99344.1"/>
    </source>
</evidence>
<reference evidence="2" key="1">
    <citation type="journal article" date="2020" name="Nature">
        <title>Giant virus diversity and host interactions through global metagenomics.</title>
        <authorList>
            <person name="Schulz F."/>
            <person name="Roux S."/>
            <person name="Paez-Espino D."/>
            <person name="Jungbluth S."/>
            <person name="Walsh D.A."/>
            <person name="Denef V.J."/>
            <person name="McMahon K.D."/>
            <person name="Konstantinidis K.T."/>
            <person name="Eloe-Fadrosh E.A."/>
            <person name="Kyrpides N.C."/>
            <person name="Woyke T."/>
        </authorList>
    </citation>
    <scope>NUCLEOTIDE SEQUENCE</scope>
    <source>
        <strain evidence="2">GVMAG-M-3300025699-48</strain>
    </source>
</reference>
<protein>
    <recommendedName>
        <fullName evidence="3">Tail tape measure protein</fullName>
    </recommendedName>
</protein>
<feature type="transmembrane region" description="Helical" evidence="1">
    <location>
        <begin position="124"/>
        <end position="153"/>
    </location>
</feature>
<feature type="transmembrane region" description="Helical" evidence="1">
    <location>
        <begin position="165"/>
        <end position="184"/>
    </location>
</feature>
<sequence length="253" mass="28840">MFGSIFKKLKKAFNTIARIPSMIANAIKAALEKMIRVPLGGVMDMIENFKRIICFLQSIPLRMRNVTSGMDNIFKGIAKKHEAIGKSIGVGFDSTSNLFMYSSEWAKTRLECFINFILNLYKCIFFYILKAIFSILCVIILSPVKFIGGLFGIDMQEKFDKAEKGLDLIDAFFYSIFGFHLIYFPESIRKDCFTCVRLKDSAVSNAADKLATTFNTKIPYIMTEEGGDPEFRRARNQFKETSVLVPREPHNVH</sequence>
<proteinExistence type="predicted"/>
<evidence type="ECO:0008006" key="3">
    <source>
        <dbReference type="Google" id="ProtNLM"/>
    </source>
</evidence>
<dbReference type="EMBL" id="MN740307">
    <property type="protein sequence ID" value="QHT99344.1"/>
    <property type="molecule type" value="Genomic_DNA"/>
</dbReference>
<accession>A0A6C0J111</accession>